<dbReference type="STRING" id="1392250.A0A2I2G6N7"/>
<evidence type="ECO:0000313" key="3">
    <source>
        <dbReference type="Proteomes" id="UP000234275"/>
    </source>
</evidence>
<dbReference type="EMBL" id="MSFO01000005">
    <property type="protein sequence ID" value="PLB48537.1"/>
    <property type="molecule type" value="Genomic_DNA"/>
</dbReference>
<protein>
    <submittedName>
        <fullName evidence="2">Uncharacterized protein</fullName>
    </submittedName>
</protein>
<comment type="caution">
    <text evidence="2">The sequence shown here is derived from an EMBL/GenBank/DDBJ whole genome shotgun (WGS) entry which is preliminary data.</text>
</comment>
<dbReference type="GeneID" id="36561122"/>
<dbReference type="RefSeq" id="XP_024703839.1">
    <property type="nucleotide sequence ID" value="XM_024853424.1"/>
</dbReference>
<dbReference type="Proteomes" id="UP000234275">
    <property type="component" value="Unassembled WGS sequence"/>
</dbReference>
<name>A0A2I2G6N7_9EURO</name>
<feature type="chain" id="PRO_5014165633" evidence="1">
    <location>
        <begin position="20"/>
        <end position="156"/>
    </location>
</feature>
<evidence type="ECO:0000256" key="1">
    <source>
        <dbReference type="SAM" id="SignalP"/>
    </source>
</evidence>
<keyword evidence="3" id="KW-1185">Reference proteome</keyword>
<keyword evidence="1" id="KW-0732">Signal</keyword>
<dbReference type="AlphaFoldDB" id="A0A2I2G6N7"/>
<sequence length="156" mass="16778">MKLPSLLTLALASTTTTLANPVPNPDANTNTNTLSKRGVETVYLSNCITSGSVYNRSGMFYYPDGDQSQNGERPASGNYASVNGGSLVFWEGKSVFGTFGTGVTFTSSINAGSHSAFSYSGSGTNGYRTFSCYRDNERFLFNSASWGNCYSIYYCI</sequence>
<gene>
    <name evidence="2" type="ORF">P170DRAFT_477150</name>
</gene>
<organism evidence="2 3">
    <name type="scientific">Aspergillus steynii IBT 23096</name>
    <dbReference type="NCBI Taxonomy" id="1392250"/>
    <lineage>
        <taxon>Eukaryota</taxon>
        <taxon>Fungi</taxon>
        <taxon>Dikarya</taxon>
        <taxon>Ascomycota</taxon>
        <taxon>Pezizomycotina</taxon>
        <taxon>Eurotiomycetes</taxon>
        <taxon>Eurotiomycetidae</taxon>
        <taxon>Eurotiales</taxon>
        <taxon>Aspergillaceae</taxon>
        <taxon>Aspergillus</taxon>
        <taxon>Aspergillus subgen. Circumdati</taxon>
    </lineage>
</organism>
<feature type="signal peptide" evidence="1">
    <location>
        <begin position="1"/>
        <end position="19"/>
    </location>
</feature>
<dbReference type="VEuPathDB" id="FungiDB:P170DRAFT_477150"/>
<proteinExistence type="predicted"/>
<reference evidence="2 3" key="1">
    <citation type="submission" date="2016-12" db="EMBL/GenBank/DDBJ databases">
        <title>The genomes of Aspergillus section Nigri reveals drivers in fungal speciation.</title>
        <authorList>
            <consortium name="DOE Joint Genome Institute"/>
            <person name="Vesth T.C."/>
            <person name="Nybo J."/>
            <person name="Theobald S."/>
            <person name="Brandl J."/>
            <person name="Frisvad J.C."/>
            <person name="Nielsen K.F."/>
            <person name="Lyhne E.K."/>
            <person name="Kogle M.E."/>
            <person name="Kuo A."/>
            <person name="Riley R."/>
            <person name="Clum A."/>
            <person name="Nolan M."/>
            <person name="Lipzen A."/>
            <person name="Salamov A."/>
            <person name="Henrissat B."/>
            <person name="Wiebenga A."/>
            <person name="De Vries R.P."/>
            <person name="Grigoriev I.V."/>
            <person name="Mortensen U.H."/>
            <person name="Andersen M.R."/>
            <person name="Baker S.E."/>
        </authorList>
    </citation>
    <scope>NUCLEOTIDE SEQUENCE [LARGE SCALE GENOMIC DNA]</scope>
    <source>
        <strain evidence="2 3">IBT 23096</strain>
    </source>
</reference>
<evidence type="ECO:0000313" key="2">
    <source>
        <dbReference type="EMBL" id="PLB48537.1"/>
    </source>
</evidence>
<dbReference type="OrthoDB" id="291007at2759"/>
<accession>A0A2I2G6N7</accession>